<dbReference type="AlphaFoldDB" id="A0A382IQS9"/>
<reference evidence="2" key="1">
    <citation type="submission" date="2018-05" db="EMBL/GenBank/DDBJ databases">
        <authorList>
            <person name="Lanie J.A."/>
            <person name="Ng W.-L."/>
            <person name="Kazmierczak K.M."/>
            <person name="Andrzejewski T.M."/>
            <person name="Davidsen T.M."/>
            <person name="Wayne K.J."/>
            <person name="Tettelin H."/>
            <person name="Glass J.I."/>
            <person name="Rusch D."/>
            <person name="Podicherti R."/>
            <person name="Tsui H.-C.T."/>
            <person name="Winkler M.E."/>
        </authorList>
    </citation>
    <scope>NUCLEOTIDE SEQUENCE</scope>
</reference>
<feature type="compositionally biased region" description="Basic and acidic residues" evidence="1">
    <location>
        <begin position="1"/>
        <end position="10"/>
    </location>
</feature>
<name>A0A382IQS9_9ZZZZ</name>
<organism evidence="2">
    <name type="scientific">marine metagenome</name>
    <dbReference type="NCBI Taxonomy" id="408172"/>
    <lineage>
        <taxon>unclassified sequences</taxon>
        <taxon>metagenomes</taxon>
        <taxon>ecological metagenomes</taxon>
    </lineage>
</organism>
<protein>
    <submittedName>
        <fullName evidence="2">Uncharacterized protein</fullName>
    </submittedName>
</protein>
<feature type="compositionally biased region" description="Polar residues" evidence="1">
    <location>
        <begin position="12"/>
        <end position="31"/>
    </location>
</feature>
<gene>
    <name evidence="2" type="ORF">METZ01_LOCUS254894</name>
</gene>
<evidence type="ECO:0000256" key="1">
    <source>
        <dbReference type="SAM" id="MobiDB-lite"/>
    </source>
</evidence>
<accession>A0A382IQS9</accession>
<feature type="region of interest" description="Disordered" evidence="1">
    <location>
        <begin position="1"/>
        <end position="31"/>
    </location>
</feature>
<sequence length="31" mass="3430">MAYEDNHHDFPPQQTVPSPGTMRTSRSIGDG</sequence>
<proteinExistence type="predicted"/>
<dbReference type="EMBL" id="UINC01068999">
    <property type="protein sequence ID" value="SVC02040.1"/>
    <property type="molecule type" value="Genomic_DNA"/>
</dbReference>
<evidence type="ECO:0000313" key="2">
    <source>
        <dbReference type="EMBL" id="SVC02040.1"/>
    </source>
</evidence>